<feature type="compositionally biased region" description="Low complexity" evidence="1">
    <location>
        <begin position="168"/>
        <end position="189"/>
    </location>
</feature>
<keyword evidence="3" id="KW-1185">Reference proteome</keyword>
<evidence type="ECO:0000256" key="1">
    <source>
        <dbReference type="SAM" id="MobiDB-lite"/>
    </source>
</evidence>
<organism evidence="2 3">
    <name type="scientific">Rangifer tarandus platyrhynchus</name>
    <name type="common">Svalbard reindeer</name>
    <dbReference type="NCBI Taxonomy" id="3082113"/>
    <lineage>
        <taxon>Eukaryota</taxon>
        <taxon>Metazoa</taxon>
        <taxon>Chordata</taxon>
        <taxon>Craniata</taxon>
        <taxon>Vertebrata</taxon>
        <taxon>Euteleostomi</taxon>
        <taxon>Mammalia</taxon>
        <taxon>Eutheria</taxon>
        <taxon>Laurasiatheria</taxon>
        <taxon>Artiodactyla</taxon>
        <taxon>Ruminantia</taxon>
        <taxon>Pecora</taxon>
        <taxon>Cervidae</taxon>
        <taxon>Odocoileinae</taxon>
        <taxon>Rangifer</taxon>
    </lineage>
</organism>
<reference evidence="2" key="1">
    <citation type="submission" date="2023-04" db="EMBL/GenBank/DDBJ databases">
        <authorList>
            <consortium name="ELIXIR-Norway"/>
        </authorList>
    </citation>
    <scope>NUCLEOTIDE SEQUENCE [LARGE SCALE GENOMIC DNA]</scope>
</reference>
<feature type="compositionally biased region" description="Basic and acidic residues" evidence="1">
    <location>
        <begin position="92"/>
        <end position="110"/>
    </location>
</feature>
<feature type="region of interest" description="Disordered" evidence="1">
    <location>
        <begin position="66"/>
        <end position="199"/>
    </location>
</feature>
<name>A0ABN8ZWN9_RANTA</name>
<feature type="compositionally biased region" description="Basic and acidic residues" evidence="1">
    <location>
        <begin position="425"/>
        <end position="434"/>
    </location>
</feature>
<feature type="compositionally biased region" description="Basic and acidic residues" evidence="1">
    <location>
        <begin position="461"/>
        <end position="474"/>
    </location>
</feature>
<protein>
    <submittedName>
        <fullName evidence="2">Uncharacterized protein</fullName>
    </submittedName>
</protein>
<feature type="compositionally biased region" description="Polar residues" evidence="1">
    <location>
        <begin position="155"/>
        <end position="167"/>
    </location>
</feature>
<feature type="region of interest" description="Disordered" evidence="1">
    <location>
        <begin position="409"/>
        <end position="474"/>
    </location>
</feature>
<accession>A0ABN8ZWN9</accession>
<evidence type="ECO:0000313" key="3">
    <source>
        <dbReference type="Proteomes" id="UP001176941"/>
    </source>
</evidence>
<dbReference type="Proteomes" id="UP001176941">
    <property type="component" value="Chromosome 7"/>
</dbReference>
<gene>
    <name evidence="2" type="ORF">MRATA1EN1_LOCUS27297</name>
</gene>
<sequence>MLGVSAREDRLAHSLRGSFGLPAGPQEEQDQDGIFIVSHCSAGTEVLQHVVRLTVSSGSCAEARAALGTKDTSPASREPRGGAGAVPARGRRGPDCRVRGGRRALTERDQPPPPPRLTTGPEDLTKHDSEPTSVHGCGPTIRSLRAVEDGEVSSPRDNVQTEKTQVTAVSPAPAAAAPAPSRSRVGSAPRRGRGAETLAQRCPADTLWARLGPPQKWAVSGTETYLSPPFLESLTQDSSCRDAAPSERDLLSQLPYSEAECPLSASRHNTTLGQRRLRAWETVTGVGTLLKAAWAASAETEFSASCRRTPSPAPVTQHRAVLAGVRISSTGRGYGRGRAGAGLRGALRPGFSLWSAALGGQSTDCMESSSHPAHVTGRFCGTTVRRLNRSACALAVWSMTSTRVEGEFHKGAQKAEPTPPRRIRGKEAGAKLSRDSSSVCTVVMSRGHGSFNGEEAEEGEPERGQCEDSTHHCGEGWRATQRSSFSELKIKEPVSPAVPPEGSLLKPASVRPPWTPTPEHVSRELRLGTHDCPGLLLSKSGMGSVCPRLSRFGD</sequence>
<evidence type="ECO:0000313" key="2">
    <source>
        <dbReference type="EMBL" id="CAI9178335.1"/>
    </source>
</evidence>
<dbReference type="EMBL" id="OX459943">
    <property type="protein sequence ID" value="CAI9178335.1"/>
    <property type="molecule type" value="Genomic_DNA"/>
</dbReference>
<proteinExistence type="predicted"/>